<proteinExistence type="predicted"/>
<evidence type="ECO:0000256" key="3">
    <source>
        <dbReference type="ARBA" id="ARBA00022679"/>
    </source>
</evidence>
<feature type="transmembrane region" description="Helical" evidence="8">
    <location>
        <begin position="115"/>
        <end position="134"/>
    </location>
</feature>
<feature type="transmembrane region" description="Helical" evidence="8">
    <location>
        <begin position="178"/>
        <end position="198"/>
    </location>
</feature>
<name>A0A543GAK1_9PSEU</name>
<keyword evidence="11" id="KW-1185">Reference proteome</keyword>
<dbReference type="InterPro" id="IPR003594">
    <property type="entry name" value="HATPase_dom"/>
</dbReference>
<dbReference type="GO" id="GO:0005524">
    <property type="term" value="F:ATP binding"/>
    <property type="evidence" value="ECO:0007669"/>
    <property type="project" value="UniProtKB-KW"/>
</dbReference>
<protein>
    <recommendedName>
        <fullName evidence="2">histidine kinase</fullName>
        <ecNumber evidence="2">2.7.13.3</ecNumber>
    </recommendedName>
</protein>
<dbReference type="Proteomes" id="UP000319818">
    <property type="component" value="Unassembled WGS sequence"/>
</dbReference>
<keyword evidence="3" id="KW-0808">Transferase</keyword>
<evidence type="ECO:0000256" key="4">
    <source>
        <dbReference type="ARBA" id="ARBA00022741"/>
    </source>
</evidence>
<dbReference type="GO" id="GO:0004673">
    <property type="term" value="F:protein histidine kinase activity"/>
    <property type="evidence" value="ECO:0007669"/>
    <property type="project" value="UniProtKB-EC"/>
</dbReference>
<dbReference type="PANTHER" id="PTHR44936:SF10">
    <property type="entry name" value="SENSOR PROTEIN RSTB"/>
    <property type="match status" value="1"/>
</dbReference>
<comment type="caution">
    <text evidence="10">The sequence shown here is derived from an EMBL/GenBank/DDBJ whole genome shotgun (WGS) entry which is preliminary data.</text>
</comment>
<dbReference type="InterPro" id="IPR005467">
    <property type="entry name" value="His_kinase_dom"/>
</dbReference>
<feature type="transmembrane region" description="Helical" evidence="8">
    <location>
        <begin position="52"/>
        <end position="73"/>
    </location>
</feature>
<dbReference type="AlphaFoldDB" id="A0A543GAK1"/>
<gene>
    <name evidence="10" type="ORF">FB388_0450</name>
</gene>
<keyword evidence="8" id="KW-0472">Membrane</keyword>
<evidence type="ECO:0000256" key="8">
    <source>
        <dbReference type="SAM" id="Phobius"/>
    </source>
</evidence>
<dbReference type="PROSITE" id="PS50109">
    <property type="entry name" value="HIS_KIN"/>
    <property type="match status" value="1"/>
</dbReference>
<evidence type="ECO:0000259" key="9">
    <source>
        <dbReference type="PROSITE" id="PS50109"/>
    </source>
</evidence>
<dbReference type="SUPFAM" id="SSF55874">
    <property type="entry name" value="ATPase domain of HSP90 chaperone/DNA topoisomerase II/histidine kinase"/>
    <property type="match status" value="1"/>
</dbReference>
<keyword evidence="8" id="KW-0812">Transmembrane</keyword>
<evidence type="ECO:0000256" key="5">
    <source>
        <dbReference type="ARBA" id="ARBA00022777"/>
    </source>
</evidence>
<dbReference type="EC" id="2.7.13.3" evidence="2"/>
<dbReference type="SMART" id="SM00387">
    <property type="entry name" value="HATPase_c"/>
    <property type="match status" value="1"/>
</dbReference>
<dbReference type="InterPro" id="IPR036890">
    <property type="entry name" value="HATPase_C_sf"/>
</dbReference>
<organism evidence="10 11">
    <name type="scientific">Pseudonocardia cypriaca</name>
    <dbReference type="NCBI Taxonomy" id="882449"/>
    <lineage>
        <taxon>Bacteria</taxon>
        <taxon>Bacillati</taxon>
        <taxon>Actinomycetota</taxon>
        <taxon>Actinomycetes</taxon>
        <taxon>Pseudonocardiales</taxon>
        <taxon>Pseudonocardiaceae</taxon>
        <taxon>Pseudonocardia</taxon>
    </lineage>
</organism>
<dbReference type="Gene3D" id="3.30.565.10">
    <property type="entry name" value="Histidine kinase-like ATPase, C-terminal domain"/>
    <property type="match status" value="1"/>
</dbReference>
<dbReference type="GO" id="GO:0000160">
    <property type="term" value="P:phosphorelay signal transduction system"/>
    <property type="evidence" value="ECO:0007669"/>
    <property type="project" value="UniProtKB-KW"/>
</dbReference>
<evidence type="ECO:0000313" key="11">
    <source>
        <dbReference type="Proteomes" id="UP000319818"/>
    </source>
</evidence>
<dbReference type="InterPro" id="IPR004358">
    <property type="entry name" value="Sig_transdc_His_kin-like_C"/>
</dbReference>
<evidence type="ECO:0000256" key="1">
    <source>
        <dbReference type="ARBA" id="ARBA00000085"/>
    </source>
</evidence>
<dbReference type="InterPro" id="IPR050980">
    <property type="entry name" value="2C_sensor_his_kinase"/>
</dbReference>
<sequence length="496" mass="51199">MWLSRIVRPVRLLASSPAVRRVVRRVLFVLAAGAIVAVAFSPLQSQLPPARVALVLALFTAVGGAAAALLALLAARLTADSRTGWLSTVLGCYSLVVIPTTMIDTLDIAPGSVVEVVHILVCCAVVVLLLAALVAPAPPSGRRAAVVALGGAGMVGAAGVLAAVFPAAALAIAASQPVGLVVALAWTGVATAIAELAAEQRAWPVWHVAGGLALLGIADAGRVLAGFSPEVELGLAWSTVHFLAVGLVLWGTLRLAGDALNRLSDEQAAHEAELQQAEICLARSAVRDHELRNGLAGLAGATSLMSSDSVDPRLTSAVAAELCRLEELLQAPGDHRRPPRRSTYAVGPVLEGLVALRLVTGMDIRLDADRELRAVGSSAELAQVVTNLIENAARHAPGSPVQLSAFRDGDEIVIRMRDQGPGVPPGREQAVFEPWVRDERAGGTGLGLHICRRILEDAGGSIAVHSPTPRGPGCTIVVRLPAEPACAPRPFLAAGA</sequence>
<keyword evidence="4" id="KW-0547">Nucleotide-binding</keyword>
<dbReference type="Pfam" id="PF02518">
    <property type="entry name" value="HATPase_c"/>
    <property type="match status" value="1"/>
</dbReference>
<comment type="catalytic activity">
    <reaction evidence="1">
        <text>ATP + protein L-histidine = ADP + protein N-phospho-L-histidine.</text>
        <dbReference type="EC" id="2.7.13.3"/>
    </reaction>
</comment>
<feature type="transmembrane region" description="Helical" evidence="8">
    <location>
        <begin position="233"/>
        <end position="253"/>
    </location>
</feature>
<dbReference type="EMBL" id="VFPH01000001">
    <property type="protein sequence ID" value="TQM43109.1"/>
    <property type="molecule type" value="Genomic_DNA"/>
</dbReference>
<evidence type="ECO:0000313" key="10">
    <source>
        <dbReference type="EMBL" id="TQM43109.1"/>
    </source>
</evidence>
<dbReference type="PRINTS" id="PR00344">
    <property type="entry name" value="BCTRLSENSOR"/>
</dbReference>
<reference evidence="10 11" key="1">
    <citation type="submission" date="2019-06" db="EMBL/GenBank/DDBJ databases">
        <title>Sequencing the genomes of 1000 actinobacteria strains.</title>
        <authorList>
            <person name="Klenk H.-P."/>
        </authorList>
    </citation>
    <scope>NUCLEOTIDE SEQUENCE [LARGE SCALE GENOMIC DNA]</scope>
    <source>
        <strain evidence="10 11">DSM 45511</strain>
    </source>
</reference>
<feature type="transmembrane region" description="Helical" evidence="8">
    <location>
        <begin position="146"/>
        <end position="172"/>
    </location>
</feature>
<evidence type="ECO:0000256" key="2">
    <source>
        <dbReference type="ARBA" id="ARBA00012438"/>
    </source>
</evidence>
<dbReference type="PANTHER" id="PTHR44936">
    <property type="entry name" value="SENSOR PROTEIN CREC"/>
    <property type="match status" value="1"/>
</dbReference>
<evidence type="ECO:0000256" key="6">
    <source>
        <dbReference type="ARBA" id="ARBA00022840"/>
    </source>
</evidence>
<keyword evidence="6" id="KW-0067">ATP-binding</keyword>
<feature type="transmembrane region" description="Helical" evidence="8">
    <location>
        <begin position="205"/>
        <end position="227"/>
    </location>
</feature>
<feature type="transmembrane region" description="Helical" evidence="8">
    <location>
        <begin position="21"/>
        <end position="40"/>
    </location>
</feature>
<evidence type="ECO:0000256" key="7">
    <source>
        <dbReference type="ARBA" id="ARBA00023012"/>
    </source>
</evidence>
<feature type="transmembrane region" description="Helical" evidence="8">
    <location>
        <begin position="85"/>
        <end position="103"/>
    </location>
</feature>
<keyword evidence="8" id="KW-1133">Transmembrane helix</keyword>
<feature type="domain" description="Histidine kinase" evidence="9">
    <location>
        <begin position="286"/>
        <end position="484"/>
    </location>
</feature>
<keyword evidence="5 10" id="KW-0418">Kinase</keyword>
<keyword evidence="7" id="KW-0902">Two-component regulatory system</keyword>
<accession>A0A543GAK1</accession>